<feature type="active site" description="Proton donor" evidence="6">
    <location>
        <position position="485"/>
    </location>
</feature>
<dbReference type="PRINTS" id="PR00738">
    <property type="entry name" value="GLHYDRLASE20"/>
</dbReference>
<dbReference type="GO" id="GO:0030203">
    <property type="term" value="P:glycosaminoglycan metabolic process"/>
    <property type="evidence" value="ECO:0007669"/>
    <property type="project" value="TreeGrafter"/>
</dbReference>
<dbReference type="InterPro" id="IPR015883">
    <property type="entry name" value="Glyco_hydro_20_cat"/>
</dbReference>
<name>A0A221M975_9BACI</name>
<dbReference type="Gene3D" id="3.20.20.80">
    <property type="entry name" value="Glycosidases"/>
    <property type="match status" value="1"/>
</dbReference>
<dbReference type="InterPro" id="IPR017853">
    <property type="entry name" value="GH"/>
</dbReference>
<dbReference type="InterPro" id="IPR025705">
    <property type="entry name" value="Beta_hexosaminidase_sua/sub"/>
</dbReference>
<sequence>MQKNVNGREQEVLLDDSRWVLVWNENFDSGKLETGTYYNADVVEQEAEGSYTARVGRVHPGDYDSPMKGTSIDRGSITLTVKGLVPNTKYNLTAQACIEGENSKLWVGAVDLENEKYHIVKDVHEEVTSKSWTYISLNLTTGPRTTEVAFYCLLEGQPGLGYLKDMNVFKLDSVGNENNQNWERFGSKPESKENEFPLTIPAIQKFIYNPNVGKWFPKDKGRIIIDKGYQSQLADDAKLFLAEFNTDDSIKSNYIIENCSSKDARPGDIVFTIGEIKDSNMLEPANSIRKENYRIEIDENVLTITSPTNTGVFYGTRTILQALRLQNWLPGGTVIDWPNDRFRGLQVDTGRRHFTIDWLKQQIRDLAWTKMNIMHLRMKDDQGLRVESDVAPELVAPEHYSKKEIRELVEFAARYHVTLLPEIDTPGHSAMDVRVYPDYGLRLKDGSVASVLDYTKWEVREYVKKLVLEISDLFQSPYFHLGGDEYENSAEVAPHLADWAKEQLVPEATWYDGYEFYLNQLAEPLIEKGVRPWIWVDMIDPGEGVMDLDTNFIIDYWAKWDRAPLAPEFHKAGYETVNKNSDWMYYDLWPDKIGSDDPRRHPENVYEVWESDGYMKKAGWGAAVTRPKDDHTIYLNQKAEKHSGAMFAIWDDAHGWPAEKWVTKGMLPRIRAFSQKVWGSPKSAYTYAEFDPFICWIGYSPDEPLY</sequence>
<evidence type="ECO:0000256" key="6">
    <source>
        <dbReference type="PIRSR" id="PIRSR625705-1"/>
    </source>
</evidence>
<feature type="domain" description="Glycoside hydrolase family 20 catalytic" evidence="7">
    <location>
        <begin position="342"/>
        <end position="679"/>
    </location>
</feature>
<evidence type="ECO:0000256" key="5">
    <source>
        <dbReference type="ARBA" id="ARBA00023295"/>
    </source>
</evidence>
<keyword evidence="10" id="KW-1185">Reference proteome</keyword>
<keyword evidence="4" id="KW-0378">Hydrolase</keyword>
<dbReference type="OrthoDB" id="9801455at2"/>
<reference evidence="9 10" key="1">
    <citation type="journal article" date="2003" name="Int. J. Syst. Evol. Microbiol.">
        <title>Virgibacillus carmonensis sp. nov., Virgibacillus necropolis sp. nov. and Virgibacillus picturae sp. nov., three novel species isolated from deteriorated mural paintings, transfer of the species of the genus salibacillus to Virgibacillus, as Virgibacillus marismortui comb. nov. and Virgibacillus salexigens comb. nov., and emended description of the genus Virgibacillus.</title>
        <authorList>
            <person name="Heyrman J."/>
            <person name="Logan N.A."/>
            <person name="Busse H.J."/>
            <person name="Balcaen A."/>
            <person name="Lebbe L."/>
            <person name="Rodriguez-Diaz M."/>
            <person name="Swings J."/>
            <person name="De Vos P."/>
        </authorList>
    </citation>
    <scope>NUCLEOTIDE SEQUENCE [LARGE SCALE GENOMIC DNA]</scope>
    <source>
        <strain evidence="9 10">LMG 19488</strain>
    </source>
</reference>
<dbReference type="KEGG" id="vne:CFK40_03735"/>
<evidence type="ECO:0000259" key="8">
    <source>
        <dbReference type="Pfam" id="PF02838"/>
    </source>
</evidence>
<dbReference type="PANTHER" id="PTHR22600">
    <property type="entry name" value="BETA-HEXOSAMINIDASE"/>
    <property type="match status" value="1"/>
</dbReference>
<evidence type="ECO:0000313" key="9">
    <source>
        <dbReference type="EMBL" id="ASN04179.1"/>
    </source>
</evidence>
<evidence type="ECO:0000313" key="10">
    <source>
        <dbReference type="Proteomes" id="UP000204391"/>
    </source>
</evidence>
<dbReference type="EC" id="3.2.1.52" evidence="3"/>
<evidence type="ECO:0000256" key="2">
    <source>
        <dbReference type="ARBA" id="ARBA00006285"/>
    </source>
</evidence>
<dbReference type="SUPFAM" id="SSF51445">
    <property type="entry name" value="(Trans)glycosidases"/>
    <property type="match status" value="1"/>
</dbReference>
<feature type="domain" description="Beta-hexosaminidase bacterial type N-terminal" evidence="8">
    <location>
        <begin position="223"/>
        <end position="337"/>
    </location>
</feature>
<comment type="catalytic activity">
    <reaction evidence="1">
        <text>Hydrolysis of terminal non-reducing N-acetyl-D-hexosamine residues in N-acetyl-beta-D-hexosaminides.</text>
        <dbReference type="EC" id="3.2.1.52"/>
    </reaction>
</comment>
<dbReference type="RefSeq" id="WP_089530749.1">
    <property type="nucleotide sequence ID" value="NZ_CP022437.1"/>
</dbReference>
<keyword evidence="5" id="KW-0326">Glycosidase</keyword>
<protein>
    <recommendedName>
        <fullName evidence="3">beta-N-acetylhexosaminidase</fullName>
        <ecNumber evidence="3">3.2.1.52</ecNumber>
    </recommendedName>
</protein>
<dbReference type="Pfam" id="PF02838">
    <property type="entry name" value="Glyco_hydro_20b"/>
    <property type="match status" value="1"/>
</dbReference>
<dbReference type="GO" id="GO:0016020">
    <property type="term" value="C:membrane"/>
    <property type="evidence" value="ECO:0007669"/>
    <property type="project" value="TreeGrafter"/>
</dbReference>
<dbReference type="PANTHER" id="PTHR22600:SF57">
    <property type="entry name" value="BETA-N-ACETYLHEXOSAMINIDASE"/>
    <property type="match status" value="1"/>
</dbReference>
<dbReference type="Proteomes" id="UP000204391">
    <property type="component" value="Chromosome"/>
</dbReference>
<gene>
    <name evidence="9" type="ORF">CFK40_03735</name>
</gene>
<evidence type="ECO:0000256" key="3">
    <source>
        <dbReference type="ARBA" id="ARBA00012663"/>
    </source>
</evidence>
<dbReference type="AlphaFoldDB" id="A0A221M975"/>
<dbReference type="InterPro" id="IPR029018">
    <property type="entry name" value="Hex-like_dom2"/>
</dbReference>
<evidence type="ECO:0000256" key="1">
    <source>
        <dbReference type="ARBA" id="ARBA00001231"/>
    </source>
</evidence>
<dbReference type="InterPro" id="IPR015882">
    <property type="entry name" value="HEX_bac_N"/>
</dbReference>
<evidence type="ECO:0000259" key="7">
    <source>
        <dbReference type="Pfam" id="PF00728"/>
    </source>
</evidence>
<organism evidence="9 10">
    <name type="scientific">Virgibacillus necropolis</name>
    <dbReference type="NCBI Taxonomy" id="163877"/>
    <lineage>
        <taxon>Bacteria</taxon>
        <taxon>Bacillati</taxon>
        <taxon>Bacillota</taxon>
        <taxon>Bacilli</taxon>
        <taxon>Bacillales</taxon>
        <taxon>Bacillaceae</taxon>
        <taxon>Virgibacillus</taxon>
    </lineage>
</organism>
<dbReference type="GO" id="GO:0005975">
    <property type="term" value="P:carbohydrate metabolic process"/>
    <property type="evidence" value="ECO:0007669"/>
    <property type="project" value="InterPro"/>
</dbReference>
<dbReference type="SUPFAM" id="SSF55545">
    <property type="entry name" value="beta-N-acetylhexosaminidase-like domain"/>
    <property type="match status" value="1"/>
</dbReference>
<comment type="similarity">
    <text evidence="2">Belongs to the glycosyl hydrolase 20 family.</text>
</comment>
<accession>A0A221M975</accession>
<evidence type="ECO:0000256" key="4">
    <source>
        <dbReference type="ARBA" id="ARBA00022801"/>
    </source>
</evidence>
<proteinExistence type="inferred from homology"/>
<dbReference type="EMBL" id="CP022437">
    <property type="protein sequence ID" value="ASN04179.1"/>
    <property type="molecule type" value="Genomic_DNA"/>
</dbReference>
<dbReference type="Gene3D" id="3.30.379.10">
    <property type="entry name" value="Chitobiase/beta-hexosaminidase domain 2-like"/>
    <property type="match status" value="1"/>
</dbReference>
<dbReference type="GO" id="GO:0004563">
    <property type="term" value="F:beta-N-acetylhexosaminidase activity"/>
    <property type="evidence" value="ECO:0007669"/>
    <property type="project" value="UniProtKB-EC"/>
</dbReference>
<dbReference type="Gene3D" id="2.60.120.260">
    <property type="entry name" value="Galactose-binding domain-like"/>
    <property type="match status" value="1"/>
</dbReference>
<dbReference type="Pfam" id="PF00728">
    <property type="entry name" value="Glyco_hydro_20"/>
    <property type="match status" value="1"/>
</dbReference>